<protein>
    <submittedName>
        <fullName evidence="7">Putative hemagglutinin</fullName>
    </submittedName>
</protein>
<evidence type="ECO:0000256" key="1">
    <source>
        <dbReference type="ARBA" id="ARBA00004219"/>
    </source>
</evidence>
<accession>A0A378UH34</accession>
<evidence type="ECO:0000259" key="6">
    <source>
        <dbReference type="Pfam" id="PF04829"/>
    </source>
</evidence>
<keyword evidence="8" id="KW-1185">Reference proteome</keyword>
<feature type="region of interest" description="Disordered" evidence="5">
    <location>
        <begin position="1"/>
        <end position="33"/>
    </location>
</feature>
<evidence type="ECO:0000256" key="4">
    <source>
        <dbReference type="ARBA" id="ARBA00023026"/>
    </source>
</evidence>
<reference evidence="7 8" key="1">
    <citation type="submission" date="2018-06" db="EMBL/GenBank/DDBJ databases">
        <authorList>
            <consortium name="Pathogen Informatics"/>
            <person name="Doyle S."/>
        </authorList>
    </citation>
    <scope>NUCLEOTIDE SEQUENCE [LARGE SCALE GENOMIC DNA]</scope>
    <source>
        <strain evidence="7 8">NCTC10295</strain>
    </source>
</reference>
<dbReference type="RefSeq" id="WP_115225356.1">
    <property type="nucleotide sequence ID" value="NZ_CP181246.1"/>
</dbReference>
<dbReference type="InterPro" id="IPR006914">
    <property type="entry name" value="VENN_dom"/>
</dbReference>
<dbReference type="GO" id="GO:0090729">
    <property type="term" value="F:toxin activity"/>
    <property type="evidence" value="ECO:0007669"/>
    <property type="project" value="UniProtKB-KW"/>
</dbReference>
<evidence type="ECO:0000313" key="7">
    <source>
        <dbReference type="EMBL" id="STZ75821.1"/>
    </source>
</evidence>
<sequence length="503" mass="52998">MGYGSDGDSQNSTTYSGIGTRNIHITDDSSGTQADTVYTDTRTEAAEAQSGRLKNVFDKERVQNELDLQREVSQQFSRNVQEVNREINRHIDDLLKQKEAGNINDTDYQKELDKLQYLKTGLNMVAAGLSAPTDSAAGIAAATVSPAIAYEIGQQFKNLAKENADGKLSTKQEAAHILAHAVLGAAVAAAGGNDAMMAAVAAGGAEAAAPVVSKWLYGEADGSQLTAEQKETVAAIAGLAGAAVGATAGNAADAAQGSQAAQNAVENNAHLKIGQRAVKNAELKACGGNIRCELEIEEKWDKKSIENQRELYAACDKGLNTPECIGLKEQIDMTGYQGRRDYRYPTGVQLSGEVGGMVGLGAQVNGNVSFSIGNRGAAIQGEGGVGLGLGASLYLSKGNTRFGLDDTSNISTSLEHTLMEKKIGNYIDDKNYTLGTKLEMGVKAGMLDGSASLYGGRQYSDSSNSSIYKGARAKASLKTQVGIGGFLKWDILNGRTKIYEIKK</sequence>
<feature type="compositionally biased region" description="Polar residues" evidence="5">
    <location>
        <begin position="7"/>
        <end position="19"/>
    </location>
</feature>
<proteinExistence type="predicted"/>
<evidence type="ECO:0000256" key="2">
    <source>
        <dbReference type="ARBA" id="ARBA00022656"/>
    </source>
</evidence>
<evidence type="ECO:0000256" key="3">
    <source>
        <dbReference type="ARBA" id="ARBA00022913"/>
    </source>
</evidence>
<dbReference type="Proteomes" id="UP000254651">
    <property type="component" value="Unassembled WGS sequence"/>
</dbReference>
<name>A0A378UH34_BERDE</name>
<comment type="subcellular location">
    <subcellularLocation>
        <location evidence="1">Target cell</location>
        <location evidence="1">Target cell cytoplasm</location>
    </subcellularLocation>
</comment>
<keyword evidence="2" id="KW-0800">Toxin</keyword>
<dbReference type="AlphaFoldDB" id="A0A378UH34"/>
<evidence type="ECO:0000313" key="8">
    <source>
        <dbReference type="Proteomes" id="UP000254651"/>
    </source>
</evidence>
<dbReference type="Pfam" id="PF04829">
    <property type="entry name" value="PT-VENN"/>
    <property type="match status" value="1"/>
</dbReference>
<feature type="domain" description="VENN motif-containing" evidence="6">
    <location>
        <begin position="223"/>
        <end position="269"/>
    </location>
</feature>
<evidence type="ECO:0000256" key="5">
    <source>
        <dbReference type="SAM" id="MobiDB-lite"/>
    </source>
</evidence>
<gene>
    <name evidence="7" type="ORF">NCTC10295_00574</name>
</gene>
<keyword evidence="4" id="KW-0843">Virulence</keyword>
<keyword evidence="3" id="KW-1266">Target cell cytoplasm</keyword>
<dbReference type="EMBL" id="UGQS01000001">
    <property type="protein sequence ID" value="STZ75821.1"/>
    <property type="molecule type" value="Genomic_DNA"/>
</dbReference>
<organism evidence="7 8">
    <name type="scientific">Bergeriella denitrificans</name>
    <name type="common">Neisseria denitrificans</name>
    <dbReference type="NCBI Taxonomy" id="494"/>
    <lineage>
        <taxon>Bacteria</taxon>
        <taxon>Pseudomonadati</taxon>
        <taxon>Pseudomonadota</taxon>
        <taxon>Betaproteobacteria</taxon>
        <taxon>Neisseriales</taxon>
        <taxon>Neisseriaceae</taxon>
        <taxon>Bergeriella</taxon>
    </lineage>
</organism>